<feature type="domain" description="Leucine-rich repeat-containing N-terminal plant-type" evidence="14">
    <location>
        <begin position="29"/>
        <end position="76"/>
    </location>
</feature>
<dbReference type="PANTHER" id="PTHR48061">
    <property type="entry name" value="LEUCINE-RICH REPEAT RECEPTOR PROTEIN KINASE EMS1-LIKE-RELATED"/>
    <property type="match status" value="1"/>
</dbReference>
<keyword evidence="9 12" id="KW-0472">Membrane</keyword>
<dbReference type="InterPro" id="IPR013210">
    <property type="entry name" value="LRR_N_plant-typ"/>
</dbReference>
<evidence type="ECO:0000256" key="10">
    <source>
        <dbReference type="ARBA" id="ARBA00023170"/>
    </source>
</evidence>
<evidence type="ECO:0000256" key="8">
    <source>
        <dbReference type="ARBA" id="ARBA00022989"/>
    </source>
</evidence>
<keyword evidence="11" id="KW-0325">Glycoprotein</keyword>
<evidence type="ECO:0000256" key="4">
    <source>
        <dbReference type="ARBA" id="ARBA00022614"/>
    </source>
</evidence>
<evidence type="ECO:0000256" key="11">
    <source>
        <dbReference type="ARBA" id="ARBA00023180"/>
    </source>
</evidence>
<dbReference type="SMART" id="SM00369">
    <property type="entry name" value="LRR_TYP"/>
    <property type="match status" value="7"/>
</dbReference>
<dbReference type="OrthoDB" id="442066at2759"/>
<keyword evidence="5 12" id="KW-0812">Transmembrane</keyword>
<accession>A0A2Z6MEB4</accession>
<organism evidence="15 16">
    <name type="scientific">Trifolium subterraneum</name>
    <name type="common">Subterranean clover</name>
    <dbReference type="NCBI Taxonomy" id="3900"/>
    <lineage>
        <taxon>Eukaryota</taxon>
        <taxon>Viridiplantae</taxon>
        <taxon>Streptophyta</taxon>
        <taxon>Embryophyta</taxon>
        <taxon>Tracheophyta</taxon>
        <taxon>Spermatophyta</taxon>
        <taxon>Magnoliopsida</taxon>
        <taxon>eudicotyledons</taxon>
        <taxon>Gunneridae</taxon>
        <taxon>Pentapetalae</taxon>
        <taxon>rosids</taxon>
        <taxon>fabids</taxon>
        <taxon>Fabales</taxon>
        <taxon>Fabaceae</taxon>
        <taxon>Papilionoideae</taxon>
        <taxon>50 kb inversion clade</taxon>
        <taxon>NPAAA clade</taxon>
        <taxon>Hologalegina</taxon>
        <taxon>IRL clade</taxon>
        <taxon>Trifolieae</taxon>
        <taxon>Trifolium</taxon>
    </lineage>
</organism>
<gene>
    <name evidence="15" type="ORF">TSUD_256810</name>
</gene>
<dbReference type="Proteomes" id="UP000242715">
    <property type="component" value="Unassembled WGS sequence"/>
</dbReference>
<evidence type="ECO:0000256" key="1">
    <source>
        <dbReference type="ARBA" id="ARBA00004251"/>
    </source>
</evidence>
<dbReference type="GO" id="GO:0005886">
    <property type="term" value="C:plasma membrane"/>
    <property type="evidence" value="ECO:0007669"/>
    <property type="project" value="UniProtKB-SubCell"/>
</dbReference>
<keyword evidence="8 12" id="KW-1133">Transmembrane helix</keyword>
<keyword evidence="6 13" id="KW-0732">Signal</keyword>
<protein>
    <recommendedName>
        <fullName evidence="14">Leucine-rich repeat-containing N-terminal plant-type domain-containing protein</fullName>
    </recommendedName>
</protein>
<dbReference type="FunFam" id="3.80.10.10:FF:000095">
    <property type="entry name" value="LRR receptor-like serine/threonine-protein kinase GSO1"/>
    <property type="match status" value="1"/>
</dbReference>
<dbReference type="Pfam" id="PF08263">
    <property type="entry name" value="LRRNT_2"/>
    <property type="match status" value="1"/>
</dbReference>
<dbReference type="InterPro" id="IPR003591">
    <property type="entry name" value="Leu-rich_rpt_typical-subtyp"/>
</dbReference>
<evidence type="ECO:0000256" key="9">
    <source>
        <dbReference type="ARBA" id="ARBA00023136"/>
    </source>
</evidence>
<dbReference type="InterPro" id="IPR032675">
    <property type="entry name" value="LRR_dom_sf"/>
</dbReference>
<sequence length="764" mass="85156">MRLFILYLHIFLFHFPSFSSSSSNLLYHPEDSYSLLHFKSSFTIDTENLACPEQPQKTATWKNGTNCCSWHGVTCDTVSGHVIGLNLGCESLQGKIYSNSTLFHLANLQSLNLSSNDFSGTHFHSKFGGFQSLKHLDLSYCNIQGEVPSQISNLSKLISLHLSRNAELSWNETTFKSFMHNATILEELFLEETDMSLINPNLLNLIFNQSSSLISLSLQETGLSGNWRKSILCLPSIQDLDMSKNDNLEGLLPDLSCSTSLRILDLSNCLFKGPILLSFSNLTYLTSLSLKGKFPSLTYLGLSDNKLSGRVPNWLLGIDSLEYLGLSHNMFTSMDQFSGNHWHNLHGLDLSFNLLAGDISLSICNTSSLLLLNLAHNKLTGIIPQCLANLPPLEVLDLQMNKFYGTLPSKFTKHCDLRTLNLNGNLLEGVLPKSLSNCEYLEALNLGGNKLEDRFPYWLQTMQNLEVLVLRGNKLYGPIANIDIKNPFLSLIIFDISNNNFTGPLPKVYIQNFVAMKNVIQVDKDSNSQYLEWKVFGDMTYYDPVTMTVKGNNIVMVKIPIAFANIDLSQNKFDGEIPNFIGELRALKGLNISHNRLTGPIPQSIGNLSNMESLDLSSNVLTGVIPAELTNLNGLEVLNLSHNHLMGEIPQGMQFNTFSNDSYEGNIGLCGFPLSKKCGTEQHSPPSPKFWSEDKFGFGWKPVAIGYGCGTVFGIGLGCCVLLIGKPRWLVMIFGGQPKRRVNRRRTRVRRTNGSTMNHMVQMS</sequence>
<dbReference type="Gene3D" id="3.80.10.10">
    <property type="entry name" value="Ribonuclease Inhibitor"/>
    <property type="match status" value="3"/>
</dbReference>
<evidence type="ECO:0000256" key="13">
    <source>
        <dbReference type="SAM" id="SignalP"/>
    </source>
</evidence>
<name>A0A2Z6MEB4_TRISU</name>
<evidence type="ECO:0000313" key="15">
    <source>
        <dbReference type="EMBL" id="GAU28353.1"/>
    </source>
</evidence>
<evidence type="ECO:0000259" key="14">
    <source>
        <dbReference type="Pfam" id="PF08263"/>
    </source>
</evidence>
<proteinExistence type="inferred from homology"/>
<dbReference type="Pfam" id="PF00560">
    <property type="entry name" value="LRR_1"/>
    <property type="match status" value="3"/>
</dbReference>
<feature type="signal peptide" evidence="13">
    <location>
        <begin position="1"/>
        <end position="21"/>
    </location>
</feature>
<evidence type="ECO:0000256" key="6">
    <source>
        <dbReference type="ARBA" id="ARBA00022729"/>
    </source>
</evidence>
<reference evidence="16" key="1">
    <citation type="journal article" date="2017" name="Front. Plant Sci.">
        <title>Climate Clever Clovers: New Paradigm to Reduce the Environmental Footprint of Ruminants by Breeding Low Methanogenic Forages Utilizing Haplotype Variation.</title>
        <authorList>
            <person name="Kaur P."/>
            <person name="Appels R."/>
            <person name="Bayer P.E."/>
            <person name="Keeble-Gagnere G."/>
            <person name="Wang J."/>
            <person name="Hirakawa H."/>
            <person name="Shirasawa K."/>
            <person name="Vercoe P."/>
            <person name="Stefanova K."/>
            <person name="Durmic Z."/>
            <person name="Nichols P."/>
            <person name="Revell C."/>
            <person name="Isobe S.N."/>
            <person name="Edwards D."/>
            <person name="Erskine W."/>
        </authorList>
    </citation>
    <scope>NUCLEOTIDE SEQUENCE [LARGE SCALE GENOMIC DNA]</scope>
    <source>
        <strain evidence="16">cv. Daliak</strain>
    </source>
</reference>
<keyword evidence="3" id="KW-1003">Cell membrane</keyword>
<feature type="chain" id="PRO_5016444380" description="Leucine-rich repeat-containing N-terminal plant-type domain-containing protein" evidence="13">
    <location>
        <begin position="22"/>
        <end position="764"/>
    </location>
</feature>
<evidence type="ECO:0000313" key="16">
    <source>
        <dbReference type="Proteomes" id="UP000242715"/>
    </source>
</evidence>
<evidence type="ECO:0000256" key="12">
    <source>
        <dbReference type="SAM" id="Phobius"/>
    </source>
</evidence>
<dbReference type="Pfam" id="PF13855">
    <property type="entry name" value="LRR_8"/>
    <property type="match status" value="3"/>
</dbReference>
<keyword evidence="10" id="KW-0675">Receptor</keyword>
<comment type="subcellular location">
    <subcellularLocation>
        <location evidence="1">Cell membrane</location>
        <topology evidence="1">Single-pass type I membrane protein</topology>
    </subcellularLocation>
</comment>
<evidence type="ECO:0000256" key="7">
    <source>
        <dbReference type="ARBA" id="ARBA00022737"/>
    </source>
</evidence>
<dbReference type="InterPro" id="IPR001611">
    <property type="entry name" value="Leu-rich_rpt"/>
</dbReference>
<dbReference type="InterPro" id="IPR046956">
    <property type="entry name" value="RLP23-like"/>
</dbReference>
<dbReference type="SUPFAM" id="SSF52058">
    <property type="entry name" value="L domain-like"/>
    <property type="match status" value="2"/>
</dbReference>
<keyword evidence="4" id="KW-0433">Leucine-rich repeat</keyword>
<comment type="similarity">
    <text evidence="2">Belongs to the RLP family.</text>
</comment>
<evidence type="ECO:0000256" key="2">
    <source>
        <dbReference type="ARBA" id="ARBA00009592"/>
    </source>
</evidence>
<dbReference type="PRINTS" id="PR00019">
    <property type="entry name" value="LEURICHRPT"/>
</dbReference>
<dbReference type="AlphaFoldDB" id="A0A2Z6MEB4"/>
<dbReference type="FunFam" id="3.80.10.10:FF:000111">
    <property type="entry name" value="LRR receptor-like serine/threonine-protein kinase ERECTA"/>
    <property type="match status" value="1"/>
</dbReference>
<keyword evidence="16" id="KW-1185">Reference proteome</keyword>
<evidence type="ECO:0000256" key="5">
    <source>
        <dbReference type="ARBA" id="ARBA00022692"/>
    </source>
</evidence>
<dbReference type="EMBL" id="DF973371">
    <property type="protein sequence ID" value="GAU28353.1"/>
    <property type="molecule type" value="Genomic_DNA"/>
</dbReference>
<keyword evidence="7" id="KW-0677">Repeat</keyword>
<evidence type="ECO:0000256" key="3">
    <source>
        <dbReference type="ARBA" id="ARBA00022475"/>
    </source>
</evidence>
<dbReference type="PANTHER" id="PTHR48061:SF50">
    <property type="entry name" value="LEUCINE-RICH REPEAT-CONTAINING N-TERMINAL PLANT-TYPE DOMAIN-CONTAINING PROTEIN"/>
    <property type="match status" value="1"/>
</dbReference>
<feature type="transmembrane region" description="Helical" evidence="12">
    <location>
        <begin position="704"/>
        <end position="724"/>
    </location>
</feature>